<proteinExistence type="predicted"/>
<accession>A0AAV1T8L6</accession>
<reference evidence="1" key="1">
    <citation type="submission" date="2024-01" db="EMBL/GenBank/DDBJ databases">
        <authorList>
            <person name="Webb A."/>
        </authorList>
    </citation>
    <scope>NUCLEOTIDE SEQUENCE</scope>
    <source>
        <strain evidence="1">Pm1</strain>
    </source>
</reference>
<name>A0AAV1T8L6_9STRA</name>
<comment type="caution">
    <text evidence="1">The sequence shown here is derived from an EMBL/GenBank/DDBJ whole genome shotgun (WGS) entry which is preliminary data.</text>
</comment>
<gene>
    <name evidence="1" type="ORF">PM001_LOCUS3979</name>
</gene>
<organism evidence="1 2">
    <name type="scientific">Peronospora matthiolae</name>
    <dbReference type="NCBI Taxonomy" id="2874970"/>
    <lineage>
        <taxon>Eukaryota</taxon>
        <taxon>Sar</taxon>
        <taxon>Stramenopiles</taxon>
        <taxon>Oomycota</taxon>
        <taxon>Peronosporomycetes</taxon>
        <taxon>Peronosporales</taxon>
        <taxon>Peronosporaceae</taxon>
        <taxon>Peronospora</taxon>
    </lineage>
</organism>
<dbReference type="EMBL" id="CAKLBY020000035">
    <property type="protein sequence ID" value="CAK7909658.1"/>
    <property type="molecule type" value="Genomic_DNA"/>
</dbReference>
<protein>
    <submittedName>
        <fullName evidence="1">Uncharacterized protein</fullName>
    </submittedName>
</protein>
<dbReference type="Proteomes" id="UP001162060">
    <property type="component" value="Unassembled WGS sequence"/>
</dbReference>
<sequence>MAEADGRLVSVDTPGFGYAVCGLEVHSSTKIGRLKVGRRRAAAGASKRVWKDWVYGNPTVYRRRTIGQALLRGYASCT</sequence>
<evidence type="ECO:0000313" key="1">
    <source>
        <dbReference type="EMBL" id="CAK7909658.1"/>
    </source>
</evidence>
<dbReference type="AlphaFoldDB" id="A0AAV1T8L6"/>
<evidence type="ECO:0000313" key="2">
    <source>
        <dbReference type="Proteomes" id="UP001162060"/>
    </source>
</evidence>